<dbReference type="SUPFAM" id="SSF49265">
    <property type="entry name" value="Fibronectin type III"/>
    <property type="match status" value="2"/>
</dbReference>
<evidence type="ECO:0000256" key="1">
    <source>
        <dbReference type="ARBA" id="ARBA00022737"/>
    </source>
</evidence>
<evidence type="ECO:0000313" key="3">
    <source>
        <dbReference type="EMBL" id="QDX91007.1"/>
    </source>
</evidence>
<sequence>MLFLAGLLAVCLLKVKMQGMLNKKERELVAINKTKTKKGLLTAVSLLSIWSPIMAYAASPSSEIMVDAVTLANTPSQLQIDKVETTDVKLKVNYDANENPQNTFYSVDISLDNQSWEMKQDKSMDNLIADLKDLKPNTKYFVRAYSYNQDNPQQTNGKYLTGEFLTKPAKPNPPVVSIVNQDINLSWQLVPGTNAKLLDAKNELITIVPTETSKKLEGVVPDTKYEFSLVHSNETGDSEPSEKLVVWSDVKPPTDLRKLSSTETTIRVEIDNNNNPSTTTYKYRIVHPDGTKISESEWINGTEYEFNNLKPGLYKVYVKARNNLQNPKVFETAEIELETGTIPTPVTIETVPSSDKIEIKLISNSTGSEVVEYRIVILGDDNSEIQALDWTEDDKGWAKDGLQHTFEKLSSNTKYIVKGFARFKE</sequence>
<proteinExistence type="predicted"/>
<dbReference type="PROSITE" id="PS50853">
    <property type="entry name" value="FN3"/>
    <property type="match status" value="1"/>
</dbReference>
<dbReference type="InterPro" id="IPR036116">
    <property type="entry name" value="FN3_sf"/>
</dbReference>
<dbReference type="SMART" id="SM00060">
    <property type="entry name" value="FN3"/>
    <property type="match status" value="3"/>
</dbReference>
<keyword evidence="4" id="KW-1185">Reference proteome</keyword>
<dbReference type="AlphaFoldDB" id="A0A518V1Y4"/>
<dbReference type="PANTHER" id="PTHR46708:SF2">
    <property type="entry name" value="FIBRONECTIN TYPE-III DOMAIN-CONTAINING PROTEIN"/>
    <property type="match status" value="1"/>
</dbReference>
<name>A0A518V1Y4_BRELA</name>
<reference evidence="3 4" key="1">
    <citation type="submission" date="2018-11" db="EMBL/GenBank/DDBJ databases">
        <title>Phylogenetic determinants of toxin gene distribution in genomes of Brevibacillus laterosporus.</title>
        <authorList>
            <person name="Glare T.R."/>
            <person name="Durrant A."/>
            <person name="Berry C."/>
            <person name="Palma L."/>
            <person name="Ormskirk M."/>
            <person name="Cox M.O."/>
        </authorList>
    </citation>
    <scope>NUCLEOTIDE SEQUENCE [LARGE SCALE GENOMIC DNA]</scope>
    <source>
        <strain evidence="3 4">1821L</strain>
        <plasmid evidence="3 4">p1821L01</plasmid>
    </source>
</reference>
<dbReference type="PANTHER" id="PTHR46708">
    <property type="entry name" value="TENASCIN"/>
    <property type="match status" value="1"/>
</dbReference>
<accession>A0A518V1Y4</accession>
<dbReference type="CDD" id="cd00063">
    <property type="entry name" value="FN3"/>
    <property type="match status" value="3"/>
</dbReference>
<keyword evidence="1" id="KW-0677">Repeat</keyword>
<dbReference type="Gene3D" id="2.60.40.10">
    <property type="entry name" value="Immunoglobulins"/>
    <property type="match status" value="3"/>
</dbReference>
<evidence type="ECO:0000313" key="4">
    <source>
        <dbReference type="Proteomes" id="UP000319432"/>
    </source>
</evidence>
<dbReference type="Pfam" id="PF07495">
    <property type="entry name" value="Y_Y_Y"/>
    <property type="match status" value="1"/>
</dbReference>
<organism evidence="3 4">
    <name type="scientific">Brevibacillus laterosporus</name>
    <name type="common">Bacillus laterosporus</name>
    <dbReference type="NCBI Taxonomy" id="1465"/>
    <lineage>
        <taxon>Bacteria</taxon>
        <taxon>Bacillati</taxon>
        <taxon>Bacillota</taxon>
        <taxon>Bacilli</taxon>
        <taxon>Bacillales</taxon>
        <taxon>Paenibacillaceae</taxon>
        <taxon>Brevibacillus</taxon>
    </lineage>
</organism>
<protein>
    <recommendedName>
        <fullName evidence="2">Fibronectin type-III domain-containing protein</fullName>
    </recommendedName>
</protein>
<dbReference type="InterPro" id="IPR050991">
    <property type="entry name" value="ECM_Regulatory_Proteins"/>
</dbReference>
<dbReference type="EMBL" id="CP033461">
    <property type="protein sequence ID" value="QDX91007.1"/>
    <property type="molecule type" value="Genomic_DNA"/>
</dbReference>
<gene>
    <name evidence="3" type="ORF">EEL30_00620</name>
</gene>
<keyword evidence="3" id="KW-0614">Plasmid</keyword>
<dbReference type="InterPro" id="IPR013783">
    <property type="entry name" value="Ig-like_fold"/>
</dbReference>
<dbReference type="InterPro" id="IPR011123">
    <property type="entry name" value="Y_Y_Y"/>
</dbReference>
<dbReference type="InterPro" id="IPR003961">
    <property type="entry name" value="FN3_dom"/>
</dbReference>
<evidence type="ECO:0000259" key="2">
    <source>
        <dbReference type="PROSITE" id="PS50853"/>
    </source>
</evidence>
<geneLocation type="plasmid" evidence="3 4">
    <name>p1821L01</name>
</geneLocation>
<feature type="domain" description="Fibronectin type-III" evidence="2">
    <location>
        <begin position="74"/>
        <end position="172"/>
    </location>
</feature>
<dbReference type="Proteomes" id="UP000319432">
    <property type="component" value="Plasmid p1821L01"/>
</dbReference>